<dbReference type="SMART" id="SM00448">
    <property type="entry name" value="REC"/>
    <property type="match status" value="1"/>
</dbReference>
<keyword evidence="2" id="KW-0805">Transcription regulation</keyword>
<protein>
    <submittedName>
        <fullName evidence="8">Response regulator transcription factor</fullName>
    </submittedName>
</protein>
<reference evidence="8" key="1">
    <citation type="journal article" date="2020" name="mSystems">
        <title>Genome- and Community-Level Interaction Insights into Carbon Utilization and Element Cycling Functions of Hydrothermarchaeota in Hydrothermal Sediment.</title>
        <authorList>
            <person name="Zhou Z."/>
            <person name="Liu Y."/>
            <person name="Xu W."/>
            <person name="Pan J."/>
            <person name="Luo Z.H."/>
            <person name="Li M."/>
        </authorList>
    </citation>
    <scope>NUCLEOTIDE SEQUENCE [LARGE SCALE GENOMIC DNA]</scope>
    <source>
        <strain evidence="8">SpSt-767</strain>
    </source>
</reference>
<feature type="modified residue" description="4-aspartylphosphate" evidence="5">
    <location>
        <position position="56"/>
    </location>
</feature>
<dbReference type="Gene3D" id="3.40.50.2300">
    <property type="match status" value="1"/>
</dbReference>
<dbReference type="PROSITE" id="PS50043">
    <property type="entry name" value="HTH_LUXR_2"/>
    <property type="match status" value="1"/>
</dbReference>
<evidence type="ECO:0000256" key="4">
    <source>
        <dbReference type="ARBA" id="ARBA00023163"/>
    </source>
</evidence>
<dbReference type="InterPro" id="IPR001789">
    <property type="entry name" value="Sig_transdc_resp-reg_receiver"/>
</dbReference>
<evidence type="ECO:0000256" key="1">
    <source>
        <dbReference type="ARBA" id="ARBA00022553"/>
    </source>
</evidence>
<feature type="domain" description="Response regulatory" evidence="7">
    <location>
        <begin position="5"/>
        <end position="121"/>
    </location>
</feature>
<dbReference type="AlphaFoldDB" id="A0A7V6A3S9"/>
<dbReference type="PANTHER" id="PTHR43214:SF41">
    <property type="entry name" value="NITRATE_NITRITE RESPONSE REGULATOR PROTEIN NARP"/>
    <property type="match status" value="1"/>
</dbReference>
<keyword evidence="4" id="KW-0804">Transcription</keyword>
<dbReference type="InterPro" id="IPR011006">
    <property type="entry name" value="CheY-like_superfamily"/>
</dbReference>
<dbReference type="InterPro" id="IPR016032">
    <property type="entry name" value="Sig_transdc_resp-reg_C-effctor"/>
</dbReference>
<dbReference type="PRINTS" id="PR00038">
    <property type="entry name" value="HTHLUXR"/>
</dbReference>
<dbReference type="GO" id="GO:0006355">
    <property type="term" value="P:regulation of DNA-templated transcription"/>
    <property type="evidence" value="ECO:0007669"/>
    <property type="project" value="InterPro"/>
</dbReference>
<proteinExistence type="predicted"/>
<dbReference type="SUPFAM" id="SSF52172">
    <property type="entry name" value="CheY-like"/>
    <property type="match status" value="1"/>
</dbReference>
<dbReference type="Pfam" id="PF00196">
    <property type="entry name" value="GerE"/>
    <property type="match status" value="1"/>
</dbReference>
<dbReference type="Pfam" id="PF00072">
    <property type="entry name" value="Response_reg"/>
    <property type="match status" value="1"/>
</dbReference>
<dbReference type="SUPFAM" id="SSF46894">
    <property type="entry name" value="C-terminal effector domain of the bipartite response regulators"/>
    <property type="match status" value="1"/>
</dbReference>
<keyword evidence="1 5" id="KW-0597">Phosphoprotein</keyword>
<dbReference type="PROSITE" id="PS00622">
    <property type="entry name" value="HTH_LUXR_1"/>
    <property type="match status" value="1"/>
</dbReference>
<dbReference type="GO" id="GO:0000160">
    <property type="term" value="P:phosphorelay signal transduction system"/>
    <property type="evidence" value="ECO:0007669"/>
    <property type="project" value="InterPro"/>
</dbReference>
<organism evidence="8">
    <name type="scientific">Desulfobacca acetoxidans</name>
    <dbReference type="NCBI Taxonomy" id="60893"/>
    <lineage>
        <taxon>Bacteria</taxon>
        <taxon>Pseudomonadati</taxon>
        <taxon>Thermodesulfobacteriota</taxon>
        <taxon>Desulfobaccia</taxon>
        <taxon>Desulfobaccales</taxon>
        <taxon>Desulfobaccaceae</taxon>
        <taxon>Desulfobacca</taxon>
    </lineage>
</organism>
<gene>
    <name evidence="8" type="ORF">ENV52_06745</name>
</gene>
<evidence type="ECO:0000313" key="8">
    <source>
        <dbReference type="EMBL" id="HHS29383.1"/>
    </source>
</evidence>
<feature type="domain" description="HTH luxR-type" evidence="6">
    <location>
        <begin position="146"/>
        <end position="211"/>
    </location>
</feature>
<dbReference type="PROSITE" id="PS50110">
    <property type="entry name" value="RESPONSE_REGULATORY"/>
    <property type="match status" value="1"/>
</dbReference>
<evidence type="ECO:0000256" key="3">
    <source>
        <dbReference type="ARBA" id="ARBA00023125"/>
    </source>
</evidence>
<dbReference type="EMBL" id="DTGR01000108">
    <property type="protein sequence ID" value="HHS29383.1"/>
    <property type="molecule type" value="Genomic_DNA"/>
</dbReference>
<evidence type="ECO:0000259" key="6">
    <source>
        <dbReference type="PROSITE" id="PS50043"/>
    </source>
</evidence>
<dbReference type="CDD" id="cd06170">
    <property type="entry name" value="LuxR_C_like"/>
    <property type="match status" value="1"/>
</dbReference>
<dbReference type="GO" id="GO:0003677">
    <property type="term" value="F:DNA binding"/>
    <property type="evidence" value="ECO:0007669"/>
    <property type="project" value="UniProtKB-KW"/>
</dbReference>
<dbReference type="SMART" id="SM00421">
    <property type="entry name" value="HTH_LUXR"/>
    <property type="match status" value="1"/>
</dbReference>
<evidence type="ECO:0000259" key="7">
    <source>
        <dbReference type="PROSITE" id="PS50110"/>
    </source>
</evidence>
<evidence type="ECO:0000256" key="2">
    <source>
        <dbReference type="ARBA" id="ARBA00023015"/>
    </source>
</evidence>
<dbReference type="InterPro" id="IPR000792">
    <property type="entry name" value="Tscrpt_reg_LuxR_C"/>
</dbReference>
<comment type="caution">
    <text evidence="8">The sequence shown here is derived from an EMBL/GenBank/DDBJ whole genome shotgun (WGS) entry which is preliminary data.</text>
</comment>
<keyword evidence="3" id="KW-0238">DNA-binding</keyword>
<sequence length="213" mass="23758">MMAYRVMLADDHALFRSGVKRILEEIPEVAVVGEAADGAQLLTLLQDVAADLVILDISMPKLQGLEIIHEIKALYPEVKVLMLTMHKNPEYLSHALAAGAAGFLLKEDADPELIEAVAAIRRGKTYLSPSVSQVLPELLRRGIQPDGTPQDVLTQREREILRLLSDGKSSKEIGELLFISFRTVQNHRANIMRKLKVRRIADLIKYAVHKGYC</sequence>
<dbReference type="PANTHER" id="PTHR43214">
    <property type="entry name" value="TWO-COMPONENT RESPONSE REGULATOR"/>
    <property type="match status" value="1"/>
</dbReference>
<dbReference type="InterPro" id="IPR058245">
    <property type="entry name" value="NreC/VraR/RcsB-like_REC"/>
</dbReference>
<accession>A0A7V6A3S9</accession>
<dbReference type="InterPro" id="IPR039420">
    <property type="entry name" value="WalR-like"/>
</dbReference>
<name>A0A7V6A3S9_9BACT</name>
<dbReference type="CDD" id="cd17535">
    <property type="entry name" value="REC_NarL-like"/>
    <property type="match status" value="1"/>
</dbReference>
<evidence type="ECO:0000256" key="5">
    <source>
        <dbReference type="PROSITE-ProRule" id="PRU00169"/>
    </source>
</evidence>